<reference evidence="1" key="1">
    <citation type="submission" date="2023-04" db="EMBL/GenBank/DDBJ databases">
        <title>A chromosome-level genome assembly of the parasitoid wasp Eretmocerus hayati.</title>
        <authorList>
            <person name="Zhong Y."/>
            <person name="Liu S."/>
            <person name="Liu Y."/>
        </authorList>
    </citation>
    <scope>NUCLEOTIDE SEQUENCE</scope>
    <source>
        <strain evidence="1">ZJU_SS_LIU_2023</strain>
    </source>
</reference>
<dbReference type="Proteomes" id="UP001239111">
    <property type="component" value="Chromosome 1"/>
</dbReference>
<organism evidence="1 2">
    <name type="scientific">Eretmocerus hayati</name>
    <dbReference type="NCBI Taxonomy" id="131215"/>
    <lineage>
        <taxon>Eukaryota</taxon>
        <taxon>Metazoa</taxon>
        <taxon>Ecdysozoa</taxon>
        <taxon>Arthropoda</taxon>
        <taxon>Hexapoda</taxon>
        <taxon>Insecta</taxon>
        <taxon>Pterygota</taxon>
        <taxon>Neoptera</taxon>
        <taxon>Endopterygota</taxon>
        <taxon>Hymenoptera</taxon>
        <taxon>Apocrita</taxon>
        <taxon>Proctotrupomorpha</taxon>
        <taxon>Chalcidoidea</taxon>
        <taxon>Aphelinidae</taxon>
        <taxon>Aphelininae</taxon>
        <taxon>Eretmocerus</taxon>
    </lineage>
</organism>
<keyword evidence="2" id="KW-1185">Reference proteome</keyword>
<proteinExistence type="predicted"/>
<accession>A0ACC2PS14</accession>
<gene>
    <name evidence="1" type="ORF">QAD02_021549</name>
</gene>
<comment type="caution">
    <text evidence="1">The sequence shown here is derived from an EMBL/GenBank/DDBJ whole genome shotgun (WGS) entry which is preliminary data.</text>
</comment>
<evidence type="ECO:0000313" key="2">
    <source>
        <dbReference type="Proteomes" id="UP001239111"/>
    </source>
</evidence>
<protein>
    <submittedName>
        <fullName evidence="1">Uncharacterized protein</fullName>
    </submittedName>
</protein>
<dbReference type="EMBL" id="CM056741">
    <property type="protein sequence ID" value="KAJ8685756.1"/>
    <property type="molecule type" value="Genomic_DNA"/>
</dbReference>
<evidence type="ECO:0000313" key="1">
    <source>
        <dbReference type="EMBL" id="KAJ8685756.1"/>
    </source>
</evidence>
<name>A0ACC2PS14_9HYME</name>
<sequence>MHLENIIVTAGVEDGPSYIDKNSGFTPFNMKEELEEGHFDKEGHYHWKKEKGIRDNWLDNIDWVKVESKPNADREASNKDNGSDRESEGSDFMFHPTLVYKQILTLLKPGETVSKALCRLGGGKKKLSTAERWKRKKDLNIARDEDRDSATIVKLTELANELLTRLGNMDIYHESYEQIESKIKLSGKHSFEVEAELDMFSDDFESKEKDHIDNTNPPVGEYSP</sequence>